<keyword evidence="1" id="KW-1133">Transmembrane helix</keyword>
<gene>
    <name evidence="2" type="ORF">MARCHEWKA_03590</name>
</gene>
<keyword evidence="1" id="KW-0812">Transmembrane</keyword>
<dbReference type="Proteomes" id="UP001056634">
    <property type="component" value="Segment"/>
</dbReference>
<accession>A0A9E7N2W0</accession>
<keyword evidence="3" id="KW-1185">Reference proteome</keyword>
<protein>
    <submittedName>
        <fullName evidence="2">Uncharacterized protein</fullName>
    </submittedName>
</protein>
<sequence length="75" mass="7928">MSTGLKTLRLLAATVVALYVTFVMMGGAAYWINRLFGFGEGQAEHAVRGGALALLTLVGMFAAAVLARRVWKIGA</sequence>
<reference evidence="2" key="1">
    <citation type="submission" date="2022-04" db="EMBL/GenBank/DDBJ databases">
        <authorList>
            <person name="Friedrich I."/>
            <person name="Schneider D."/>
            <person name="Poehlein A."/>
            <person name="Hertel R."/>
            <person name="Daniel R."/>
        </authorList>
    </citation>
    <scope>NUCLEOTIDE SEQUENCE</scope>
</reference>
<keyword evidence="1" id="KW-0472">Membrane</keyword>
<feature type="transmembrane region" description="Helical" evidence="1">
    <location>
        <begin position="52"/>
        <end position="71"/>
    </location>
</feature>
<evidence type="ECO:0000256" key="1">
    <source>
        <dbReference type="SAM" id="Phobius"/>
    </source>
</evidence>
<proteinExistence type="predicted"/>
<organism evidence="2 3">
    <name type="scientific">Brevundimonas phage vB_BpoS-Marchewka</name>
    <dbReference type="NCBI Taxonomy" id="2948604"/>
    <lineage>
        <taxon>Viruses</taxon>
        <taxon>Duplodnaviria</taxon>
        <taxon>Heunggongvirae</taxon>
        <taxon>Uroviricota</taxon>
        <taxon>Caudoviricetes</taxon>
        <taxon>Jeanschmidtviridae</taxon>
        <taxon>Marchewkavirus</taxon>
        <taxon>Marchewkavirus marchewka</taxon>
    </lineage>
</organism>
<evidence type="ECO:0000313" key="2">
    <source>
        <dbReference type="EMBL" id="UTC28871.1"/>
    </source>
</evidence>
<name>A0A9E7N2W0_9CAUD</name>
<feature type="transmembrane region" description="Helical" evidence="1">
    <location>
        <begin position="7"/>
        <end position="32"/>
    </location>
</feature>
<evidence type="ECO:0000313" key="3">
    <source>
        <dbReference type="Proteomes" id="UP001056634"/>
    </source>
</evidence>
<dbReference type="EMBL" id="ON529851">
    <property type="protein sequence ID" value="UTC28871.1"/>
    <property type="molecule type" value="Genomic_DNA"/>
</dbReference>